<dbReference type="Pfam" id="PF22960">
    <property type="entry name" value="WHD_UBR1"/>
    <property type="match status" value="1"/>
</dbReference>
<name>A0AAV5RW45_MAUHU</name>
<evidence type="ECO:0000256" key="9">
    <source>
        <dbReference type="RuleBase" id="RU366018"/>
    </source>
</evidence>
<dbReference type="InterPro" id="IPR039164">
    <property type="entry name" value="UBR1-like"/>
</dbReference>
<comment type="pathway">
    <text evidence="9">Protein modification; protein ubiquitination.</text>
</comment>
<sequence>MYGDRREPESLRDFLTYLPTYVENTYSESVAYVVWKTVKKCLVTDNDRIEWRSVMKELDITREERLEADSQLQKHNWRDLDKVENQENLHVGTMCNRQCLPAETVYYCYTCTVNPLYEVCEFCFDPAEHVDHVYTAKTVTRAEGRLCHCGNPSVFVNSTFAFKCKNKLNNDPDTRCQTWNEETHNPVLLNAFNDIFDYIIDVVTATSEQNRSSSSRRKTSSTPDNEETINNRKRTEHIPNKDSVFNELLIETTDVNELIYKSYAENVNIHEIWTIQFDSEDNNLHVMDLATDISDILKRPIEYGIAICDKLGEDQAPIILAQSDDYDKIKVLYDTFQSKNISVHIRRLHDVFKIRLMEDLVRLLYNICTDKHTNFSTKYMLRTSLLDSWKPRVDHAELEADVSQKVKINLFGGFLAPDQSLYHVLSALGQLPEEPLQQQWFHPWNFSNIDDPILATIMSNYDRDMLNTVLDLSKSTTCLFRGSRFQNITTNFFDKFSRMSSLYMAKIICTMFSLTDKPRHYLASQYLDVYLALVYNMVAFDPLGVKLGLMSIISQYTFQDPIICNLVLDSSFIERTMKFAFTLLAFKPDDLRPFLPIPLYNKFKLPSETIKNKKTIVCFKDMCVIMSTNTSPRKLLDNDSIFNCIFEAILQFSNILPVKRETSEHVEFENFDFSTYYFFFSSLMVMFDGYMRCISMVLDKEFRLKIVKKFMKTIVTKGFDLLSASRRSVETPMEGNENHIPKLSAIKEKICNHTTDVIRFQVGIDSQSFLNPTAYLFKSIIQWSQCGRYTAIPKEITEFVDFHKFLNDSVQALYISEASLSTLVLIGQINVGFWVRNGSPIMHQKRMYTKFNMRELTYLSDVFNVQFSMCMANPDDFMVTFLTRWGLKNWANGIPMGDYPDNQTTVSIVNECLLLLIQLLTESKSLLVVSSVDAFEKILKTEIIHAVAFNHCTYAQIVDTIPEHVTKHSAFEFYLEQYTTFTPASGVGEPGTFSLKEEYVKDLDPYCLGMGSGKRYEVEKSIRNHMKKKSKKDYVDTFVPVHDIHEELKDTAYFNLYAITSADVFGVFLKSTLDHIKKCNYENLLPRVIHLIHLCVVNNLNDFMKVFWHEYDVIDSEFYHFHSIGSILYSLLLNGTFINVHGKIREIFRVLSEKAPHIDVCAYLEEQVPSFSPNVLWSSKDSRTNNEEEREKKKKLAMAKRDKMLRKFSKQQMKFIANNVTANSALESEAKQKLYRQISNPETTAGWIYPEDFCAFCKIDKTDDVFVYFSYQEYNICDHGNDVQFQQHENDMESMKYVKQAPVLRTCGHGSHVKCLGNHMKSTVTAHTQTTKNIPSSYGFGTIYCPVCSSLVNSYLPKIRKYDSSSIEKFYKSEAQNENVLDLSQKHIITCKTACAILLGLFIGGQRSVEPYDMCGILSSLLGNSISNLEIRLRVEPEKDCDGKPVPKKIPHQCMLTFKLLSDLVIFSSQFLQQGFGSIEYSPYLNPEYSMFSNEPLRLFHHALIGYTGKIELQVYCFELIVKVLKVNCFIFSIDLLRSDWDYTSKSKDGVLRSARFSDSAKNDESTMDANVKCIIEGYCELLQAFDIQGKLTDDIMAVFQSMIKNALLVYLRRAVMIMRVYFTVGDGNVPRIGGHNELNESLSYVTHGYCKNYDDLIESFVNEYLAKDIDELYTFDINRRDYLFNRLQNMHLISAAKPHLIRLPHSLSSFYTTPKYEATKIYNFLGGESAICLQCGQDMLIQNPVALRGYKIGECTNHVLNECPSDSRFGLFLMLRTNMIYMSYDNRGTFYHSPYVNKYGETDEDLKYGTPVFLDNKRYDQFLKDVVLGNMVPHIVFRSTDGNSDQGGWETL</sequence>
<dbReference type="InterPro" id="IPR003126">
    <property type="entry name" value="Znf_UBR"/>
</dbReference>
<evidence type="ECO:0000256" key="6">
    <source>
        <dbReference type="ARBA" id="ARBA00022833"/>
    </source>
</evidence>
<dbReference type="SMART" id="SM00396">
    <property type="entry name" value="ZnF_UBR1"/>
    <property type="match status" value="1"/>
</dbReference>
<comment type="catalytic activity">
    <reaction evidence="1 9">
        <text>S-ubiquitinyl-[E2 ubiquitin-conjugating enzyme]-L-cysteine + [acceptor protein]-L-lysine = [E2 ubiquitin-conjugating enzyme]-L-cysteine + N(6)-ubiquitinyl-[acceptor protein]-L-lysine.</text>
        <dbReference type="EC" id="2.3.2.27"/>
    </reaction>
</comment>
<dbReference type="PANTHER" id="PTHR21497:SF24">
    <property type="entry name" value="E3 UBIQUITIN-PROTEIN LIGASE UBR1"/>
    <property type="match status" value="1"/>
</dbReference>
<proteinExistence type="inferred from homology"/>
<evidence type="ECO:0000313" key="12">
    <source>
        <dbReference type="EMBL" id="GMM55332.1"/>
    </source>
</evidence>
<evidence type="ECO:0000256" key="7">
    <source>
        <dbReference type="ARBA" id="ARBA00046341"/>
    </source>
</evidence>
<feature type="domain" description="UBR-type" evidence="11">
    <location>
        <begin position="93"/>
        <end position="169"/>
    </location>
</feature>
<accession>A0AAV5RW45</accession>
<evidence type="ECO:0000256" key="3">
    <source>
        <dbReference type="ARBA" id="ARBA00022723"/>
    </source>
</evidence>
<dbReference type="GO" id="GO:0008270">
    <property type="term" value="F:zinc ion binding"/>
    <property type="evidence" value="ECO:0007669"/>
    <property type="project" value="UniProtKB-UniRule"/>
</dbReference>
<evidence type="ECO:0000256" key="2">
    <source>
        <dbReference type="ARBA" id="ARBA00022679"/>
    </source>
</evidence>
<dbReference type="Gene3D" id="2.10.110.30">
    <property type="match status" value="1"/>
</dbReference>
<evidence type="ECO:0000313" key="13">
    <source>
        <dbReference type="Proteomes" id="UP001377567"/>
    </source>
</evidence>
<protein>
    <recommendedName>
        <fullName evidence="9">E3 ubiquitin-protein ligase</fullName>
        <ecNumber evidence="9">2.3.2.27</ecNumber>
    </recommendedName>
</protein>
<reference evidence="12 13" key="1">
    <citation type="journal article" date="2023" name="Elife">
        <title>Identification of key yeast species and microbe-microbe interactions impacting larval growth of Drosophila in the wild.</title>
        <authorList>
            <person name="Mure A."/>
            <person name="Sugiura Y."/>
            <person name="Maeda R."/>
            <person name="Honda K."/>
            <person name="Sakurai N."/>
            <person name="Takahashi Y."/>
            <person name="Watada M."/>
            <person name="Katoh T."/>
            <person name="Gotoh A."/>
            <person name="Gotoh Y."/>
            <person name="Taniguchi I."/>
            <person name="Nakamura K."/>
            <person name="Hayashi T."/>
            <person name="Katayama T."/>
            <person name="Uemura T."/>
            <person name="Hattori Y."/>
        </authorList>
    </citation>
    <scope>NUCLEOTIDE SEQUENCE [LARGE SCALE GENOMIC DNA]</scope>
    <source>
        <strain evidence="12 13">KH-74</strain>
    </source>
</reference>
<dbReference type="Pfam" id="PF18995">
    <property type="entry name" value="PRT6_C"/>
    <property type="match status" value="1"/>
</dbReference>
<feature type="zinc finger region" description="UBR-type" evidence="8">
    <location>
        <begin position="93"/>
        <end position="169"/>
    </location>
</feature>
<organism evidence="12 13">
    <name type="scientific">Maudiozyma humilis</name>
    <name type="common">Sour dough yeast</name>
    <name type="synonym">Kazachstania humilis</name>
    <dbReference type="NCBI Taxonomy" id="51915"/>
    <lineage>
        <taxon>Eukaryota</taxon>
        <taxon>Fungi</taxon>
        <taxon>Dikarya</taxon>
        <taxon>Ascomycota</taxon>
        <taxon>Saccharomycotina</taxon>
        <taxon>Saccharomycetes</taxon>
        <taxon>Saccharomycetales</taxon>
        <taxon>Saccharomycetaceae</taxon>
        <taxon>Maudiozyma</taxon>
    </lineage>
</organism>
<dbReference type="InterPro" id="IPR044046">
    <property type="entry name" value="E3_ligase_UBR-like_C"/>
</dbReference>
<comment type="function">
    <text evidence="9">Ubiquitin ligase protein which is a component of the N-end rule pathway. Recognizes and binds to proteins bearing specific N-terminal residues that are destabilizing according to the N-end rule, leading to their ubiquitination and subsequent degradation.</text>
</comment>
<gene>
    <name evidence="12" type="ORF">DAKH74_019480</name>
</gene>
<keyword evidence="4 9" id="KW-0863">Zinc-finger</keyword>
<dbReference type="GO" id="GO:0071596">
    <property type="term" value="P:ubiquitin-dependent protein catabolic process via the N-end rule pathway"/>
    <property type="evidence" value="ECO:0007669"/>
    <property type="project" value="UniProtKB-UniRule"/>
</dbReference>
<dbReference type="Pfam" id="PF02207">
    <property type="entry name" value="zf-UBR"/>
    <property type="match status" value="1"/>
</dbReference>
<dbReference type="GO" id="GO:0000151">
    <property type="term" value="C:ubiquitin ligase complex"/>
    <property type="evidence" value="ECO:0007669"/>
    <property type="project" value="TreeGrafter"/>
</dbReference>
<evidence type="ECO:0000256" key="10">
    <source>
        <dbReference type="SAM" id="MobiDB-lite"/>
    </source>
</evidence>
<evidence type="ECO:0000256" key="1">
    <source>
        <dbReference type="ARBA" id="ARBA00000900"/>
    </source>
</evidence>
<dbReference type="CDD" id="cd19670">
    <property type="entry name" value="UBR-box_UBR1_2_3"/>
    <property type="match status" value="1"/>
</dbReference>
<evidence type="ECO:0000259" key="11">
    <source>
        <dbReference type="PROSITE" id="PS51157"/>
    </source>
</evidence>
<dbReference type="EC" id="2.3.2.27" evidence="9"/>
<feature type="region of interest" description="Disordered" evidence="10">
    <location>
        <begin position="209"/>
        <end position="237"/>
    </location>
</feature>
<dbReference type="InterPro" id="IPR055194">
    <property type="entry name" value="UBR1-like_WH"/>
</dbReference>
<evidence type="ECO:0000256" key="4">
    <source>
        <dbReference type="ARBA" id="ARBA00022771"/>
    </source>
</evidence>
<keyword evidence="6 9" id="KW-0862">Zinc</keyword>
<dbReference type="Proteomes" id="UP001377567">
    <property type="component" value="Unassembled WGS sequence"/>
</dbReference>
<dbReference type="GO" id="GO:0016567">
    <property type="term" value="P:protein ubiquitination"/>
    <property type="evidence" value="ECO:0007669"/>
    <property type="project" value="UniProtKB-UniRule"/>
</dbReference>
<keyword evidence="5 9" id="KW-0833">Ubl conjugation pathway</keyword>
<dbReference type="GO" id="GO:0061630">
    <property type="term" value="F:ubiquitin protein ligase activity"/>
    <property type="evidence" value="ECO:0007669"/>
    <property type="project" value="UniProtKB-UniRule"/>
</dbReference>
<comment type="caution">
    <text evidence="12">The sequence shown here is derived from an EMBL/GenBank/DDBJ whole genome shotgun (WGS) entry which is preliminary data.</text>
</comment>
<dbReference type="EMBL" id="BTGD01000005">
    <property type="protein sequence ID" value="GMM55332.1"/>
    <property type="molecule type" value="Genomic_DNA"/>
</dbReference>
<keyword evidence="2 9" id="KW-0808">Transferase</keyword>
<dbReference type="GO" id="GO:0005737">
    <property type="term" value="C:cytoplasm"/>
    <property type="evidence" value="ECO:0007669"/>
    <property type="project" value="TreeGrafter"/>
</dbReference>
<dbReference type="GO" id="GO:0016874">
    <property type="term" value="F:ligase activity"/>
    <property type="evidence" value="ECO:0007669"/>
    <property type="project" value="UniProtKB-KW"/>
</dbReference>
<comment type="similarity">
    <text evidence="7 9">Belongs to the E3 ubiquitin-protein ligase UBR1-like family.</text>
</comment>
<dbReference type="PANTHER" id="PTHR21497">
    <property type="entry name" value="UBIQUITIN LIGASE E3 ALPHA-RELATED"/>
    <property type="match status" value="1"/>
</dbReference>
<keyword evidence="3 9" id="KW-0479">Metal-binding</keyword>
<evidence type="ECO:0000256" key="8">
    <source>
        <dbReference type="PROSITE-ProRule" id="PRU00508"/>
    </source>
</evidence>
<dbReference type="PROSITE" id="PS51157">
    <property type="entry name" value="ZF_UBR"/>
    <property type="match status" value="1"/>
</dbReference>
<keyword evidence="12" id="KW-0436">Ligase</keyword>
<keyword evidence="13" id="KW-1185">Reference proteome</keyword>
<evidence type="ECO:0000256" key="5">
    <source>
        <dbReference type="ARBA" id="ARBA00022786"/>
    </source>
</evidence>